<dbReference type="PROSITE" id="PS50850">
    <property type="entry name" value="MFS"/>
    <property type="match status" value="1"/>
</dbReference>
<dbReference type="SUPFAM" id="SSF103473">
    <property type="entry name" value="MFS general substrate transporter"/>
    <property type="match status" value="1"/>
</dbReference>
<evidence type="ECO:0000256" key="4">
    <source>
        <dbReference type="ARBA" id="ARBA00022475"/>
    </source>
</evidence>
<feature type="transmembrane region" description="Helical" evidence="9">
    <location>
        <begin position="137"/>
        <end position="163"/>
    </location>
</feature>
<keyword evidence="6 9" id="KW-1133">Transmembrane helix</keyword>
<feature type="transmembrane region" description="Helical" evidence="9">
    <location>
        <begin position="42"/>
        <end position="62"/>
    </location>
</feature>
<feature type="domain" description="Major facilitator superfamily (MFS) profile" evidence="10">
    <location>
        <begin position="8"/>
        <end position="399"/>
    </location>
</feature>
<dbReference type="PROSITE" id="PS00216">
    <property type="entry name" value="SUGAR_TRANSPORT_1"/>
    <property type="match status" value="1"/>
</dbReference>
<evidence type="ECO:0000259" key="10">
    <source>
        <dbReference type="PROSITE" id="PS50850"/>
    </source>
</evidence>
<gene>
    <name evidence="11" type="ORF">EAV92_22220</name>
</gene>
<name>A0A3G3K3K5_9BACL</name>
<dbReference type="CDD" id="cd17474">
    <property type="entry name" value="MFS_YfmO_like"/>
    <property type="match status" value="1"/>
</dbReference>
<feature type="transmembrane region" description="Helical" evidence="9">
    <location>
        <begin position="169"/>
        <end position="187"/>
    </location>
</feature>
<dbReference type="RefSeq" id="WP_123043112.1">
    <property type="nucleotide sequence ID" value="NZ_CP033433.1"/>
</dbReference>
<accession>A0A3G3K3K5</accession>
<evidence type="ECO:0000256" key="3">
    <source>
        <dbReference type="ARBA" id="ARBA00022448"/>
    </source>
</evidence>
<dbReference type="PANTHER" id="PTHR43124">
    <property type="entry name" value="PURINE EFFLUX PUMP PBUE"/>
    <property type="match status" value="1"/>
</dbReference>
<feature type="region of interest" description="Disordered" evidence="8">
    <location>
        <begin position="399"/>
        <end position="421"/>
    </location>
</feature>
<evidence type="ECO:0000256" key="2">
    <source>
        <dbReference type="ARBA" id="ARBA00007520"/>
    </source>
</evidence>
<dbReference type="EMBL" id="CP033433">
    <property type="protein sequence ID" value="AYQ75032.1"/>
    <property type="molecule type" value="Genomic_DNA"/>
</dbReference>
<dbReference type="InterPro" id="IPR020846">
    <property type="entry name" value="MFS_dom"/>
</dbReference>
<keyword evidence="5 9" id="KW-0812">Transmembrane</keyword>
<comment type="subcellular location">
    <subcellularLocation>
        <location evidence="1">Cell membrane</location>
        <topology evidence="1">Multi-pass membrane protein</topology>
    </subcellularLocation>
</comment>
<evidence type="ECO:0000256" key="1">
    <source>
        <dbReference type="ARBA" id="ARBA00004651"/>
    </source>
</evidence>
<protein>
    <submittedName>
        <fullName evidence="11">MFS transporter</fullName>
    </submittedName>
</protein>
<evidence type="ECO:0000256" key="6">
    <source>
        <dbReference type="ARBA" id="ARBA00022989"/>
    </source>
</evidence>
<keyword evidence="4" id="KW-1003">Cell membrane</keyword>
<feature type="transmembrane region" description="Helical" evidence="9">
    <location>
        <begin position="74"/>
        <end position="96"/>
    </location>
</feature>
<feature type="transmembrane region" description="Helical" evidence="9">
    <location>
        <begin position="218"/>
        <end position="240"/>
    </location>
</feature>
<evidence type="ECO:0000256" key="5">
    <source>
        <dbReference type="ARBA" id="ARBA00022692"/>
    </source>
</evidence>
<evidence type="ECO:0000256" key="7">
    <source>
        <dbReference type="ARBA" id="ARBA00023136"/>
    </source>
</evidence>
<dbReference type="GO" id="GO:0005886">
    <property type="term" value="C:plasma membrane"/>
    <property type="evidence" value="ECO:0007669"/>
    <property type="project" value="UniProtKB-SubCell"/>
</dbReference>
<feature type="transmembrane region" description="Helical" evidence="9">
    <location>
        <begin position="252"/>
        <end position="273"/>
    </location>
</feature>
<feature type="transmembrane region" description="Helical" evidence="9">
    <location>
        <begin position="102"/>
        <end position="125"/>
    </location>
</feature>
<evidence type="ECO:0000256" key="9">
    <source>
        <dbReference type="SAM" id="Phobius"/>
    </source>
</evidence>
<dbReference type="PANTHER" id="PTHR43124:SF3">
    <property type="entry name" value="CHLORAMPHENICOL EFFLUX PUMP RV0191"/>
    <property type="match status" value="1"/>
</dbReference>
<keyword evidence="3" id="KW-0813">Transport</keyword>
<feature type="transmembrane region" description="Helical" evidence="9">
    <location>
        <begin position="310"/>
        <end position="334"/>
    </location>
</feature>
<proteinExistence type="inferred from homology"/>
<dbReference type="InterPro" id="IPR036259">
    <property type="entry name" value="MFS_trans_sf"/>
</dbReference>
<dbReference type="Pfam" id="PF07690">
    <property type="entry name" value="MFS_1"/>
    <property type="match status" value="1"/>
</dbReference>
<evidence type="ECO:0000256" key="8">
    <source>
        <dbReference type="SAM" id="MobiDB-lite"/>
    </source>
</evidence>
<sequence>MEHKKKWDLASIATIPLTMTLANSMLIPILPAMQKKLDITPFQASLIITVYAAIAIFFIPIAGYLSDRFGRKAVILPSLFIVAAAGALCGWAAMSLDKAYSVIIWARLLQGLGAAGAFPVVLPLVGDMFKREEDVSTGLGIVETANTFGKVLSPVLGSLLALWTWYMPFWAIPVFSLLSFFMVIFFVKKPKRESDEKPMSPGAFLKSIGELFRENARWLYGILAVGGLGMFIVFGSLFFLSETLEDRGIDGVTKGAILAIPLAGLCTAAYLTGKWIGNKKPLMKWISVIALALGTAALFAIALIRSESTWWLVGILTGGSIGLGAALPCLDALLTESIDKKRRGTVTSIYSSMRFIGVAVGPPVSALLIKSSMETLFYVLGGVSAAACLIVLIAVKPEKDKAKPKADKPRAGAGGSPAPAR</sequence>
<evidence type="ECO:0000313" key="12">
    <source>
        <dbReference type="Proteomes" id="UP000269097"/>
    </source>
</evidence>
<keyword evidence="7 9" id="KW-0472">Membrane</keyword>
<dbReference type="InterPro" id="IPR005829">
    <property type="entry name" value="Sugar_transporter_CS"/>
</dbReference>
<dbReference type="GO" id="GO:0022857">
    <property type="term" value="F:transmembrane transporter activity"/>
    <property type="evidence" value="ECO:0007669"/>
    <property type="project" value="InterPro"/>
</dbReference>
<evidence type="ECO:0000313" key="11">
    <source>
        <dbReference type="EMBL" id="AYQ75032.1"/>
    </source>
</evidence>
<dbReference type="InterPro" id="IPR050189">
    <property type="entry name" value="MFS_Efflux_Transporters"/>
</dbReference>
<dbReference type="Gene3D" id="1.20.1250.20">
    <property type="entry name" value="MFS general substrate transporter like domains"/>
    <property type="match status" value="1"/>
</dbReference>
<feature type="transmembrane region" description="Helical" evidence="9">
    <location>
        <begin position="7"/>
        <end position="30"/>
    </location>
</feature>
<dbReference type="InterPro" id="IPR011701">
    <property type="entry name" value="MFS"/>
</dbReference>
<dbReference type="InterPro" id="IPR001958">
    <property type="entry name" value="Tet-R_TetA/multi-R_MdtG-like"/>
</dbReference>
<dbReference type="PRINTS" id="PR01035">
    <property type="entry name" value="TCRTETA"/>
</dbReference>
<keyword evidence="12" id="KW-1185">Reference proteome</keyword>
<feature type="transmembrane region" description="Helical" evidence="9">
    <location>
        <begin position="346"/>
        <end position="369"/>
    </location>
</feature>
<feature type="compositionally biased region" description="Basic and acidic residues" evidence="8">
    <location>
        <begin position="399"/>
        <end position="410"/>
    </location>
</feature>
<dbReference type="KEGG" id="coh:EAV92_22220"/>
<feature type="transmembrane region" description="Helical" evidence="9">
    <location>
        <begin position="285"/>
        <end position="304"/>
    </location>
</feature>
<dbReference type="AlphaFoldDB" id="A0A3G3K3K5"/>
<organism evidence="11 12">
    <name type="scientific">Cohnella candidum</name>
    <dbReference type="NCBI Taxonomy" id="2674991"/>
    <lineage>
        <taxon>Bacteria</taxon>
        <taxon>Bacillati</taxon>
        <taxon>Bacillota</taxon>
        <taxon>Bacilli</taxon>
        <taxon>Bacillales</taxon>
        <taxon>Paenibacillaceae</taxon>
        <taxon>Cohnella</taxon>
    </lineage>
</organism>
<reference evidence="11 12" key="1">
    <citation type="submission" date="2018-10" db="EMBL/GenBank/DDBJ databases">
        <title>Genome Sequence of Cohnella sp.</title>
        <authorList>
            <person name="Srinivasan S."/>
            <person name="Kim M.K."/>
        </authorList>
    </citation>
    <scope>NUCLEOTIDE SEQUENCE [LARGE SCALE GENOMIC DNA]</scope>
    <source>
        <strain evidence="11 12">18JY8-7</strain>
    </source>
</reference>
<dbReference type="Proteomes" id="UP000269097">
    <property type="component" value="Chromosome"/>
</dbReference>
<feature type="transmembrane region" description="Helical" evidence="9">
    <location>
        <begin position="375"/>
        <end position="395"/>
    </location>
</feature>
<comment type="similarity">
    <text evidence="2">Belongs to the major facilitator superfamily. TCR/Tet family.</text>
</comment>